<gene>
    <name evidence="1" type="ORF">RMCC_1397</name>
</gene>
<organism evidence="1 2">
    <name type="scientific">Mycolicibacterium canariasense</name>
    <name type="common">Mycobacterium canariasense</name>
    <dbReference type="NCBI Taxonomy" id="228230"/>
    <lineage>
        <taxon>Bacteria</taxon>
        <taxon>Bacillati</taxon>
        <taxon>Actinomycetota</taxon>
        <taxon>Actinomycetes</taxon>
        <taxon>Mycobacteriales</taxon>
        <taxon>Mycobacteriaceae</taxon>
        <taxon>Mycolicibacterium</taxon>
    </lineage>
</organism>
<dbReference type="AlphaFoldDB" id="A0A100WA81"/>
<reference evidence="2" key="1">
    <citation type="journal article" date="2016" name="Genome Announc.">
        <title>Draft Genome Sequences of Five Rapidly Growing Mycobacterium Species, M. thermoresistibile, M. fortuitum subsp. acetamidolyticum, M. canariasense, M. brisbanense, and M. novocastrense.</title>
        <authorList>
            <person name="Katahira K."/>
            <person name="Ogura Y."/>
            <person name="Gotoh Y."/>
            <person name="Hayashi T."/>
        </authorList>
    </citation>
    <scope>NUCLEOTIDE SEQUENCE [LARGE SCALE GENOMIC DNA]</scope>
    <source>
        <strain evidence="2">JCM15298</strain>
    </source>
</reference>
<proteinExistence type="predicted"/>
<evidence type="ECO:0000313" key="1">
    <source>
        <dbReference type="EMBL" id="GAS94431.1"/>
    </source>
</evidence>
<protein>
    <submittedName>
        <fullName evidence="1">Uncharacterized protein</fullName>
    </submittedName>
</protein>
<reference evidence="2" key="2">
    <citation type="submission" date="2016-02" db="EMBL/GenBank/DDBJ databases">
        <title>Draft genome sequence of five rapidly growing Mycobacterium species.</title>
        <authorList>
            <person name="Katahira K."/>
            <person name="Gotou Y."/>
            <person name="Iida K."/>
            <person name="Ogura Y."/>
            <person name="Hayashi T."/>
        </authorList>
    </citation>
    <scope>NUCLEOTIDE SEQUENCE [LARGE SCALE GENOMIC DNA]</scope>
    <source>
        <strain evidence="2">JCM15298</strain>
    </source>
</reference>
<comment type="caution">
    <text evidence="1">The sequence shown here is derived from an EMBL/GenBank/DDBJ whole genome shotgun (WGS) entry which is preliminary data.</text>
</comment>
<sequence>MYNMEIKDSARKHGIADADMLHAFDNALRYVELEYRGELQFLVIGPSRTGALLELIVPCDEPQRIIHADNLRAKFYPYLR</sequence>
<dbReference type="STRING" id="228230.RMCC_1397"/>
<evidence type="ECO:0000313" key="2">
    <source>
        <dbReference type="Proteomes" id="UP000069443"/>
    </source>
</evidence>
<accession>A0A100WA81</accession>
<name>A0A100WA81_MYCCR</name>
<dbReference type="EMBL" id="BCSY01000035">
    <property type="protein sequence ID" value="GAS94431.1"/>
    <property type="molecule type" value="Genomic_DNA"/>
</dbReference>
<keyword evidence="2" id="KW-1185">Reference proteome</keyword>
<dbReference type="Proteomes" id="UP000069443">
    <property type="component" value="Unassembled WGS sequence"/>
</dbReference>